<gene>
    <name evidence="7" type="ORF">SAMN02745152_00872</name>
</gene>
<dbReference type="InterPro" id="IPR050833">
    <property type="entry name" value="Poly_Biosynth_Transport"/>
</dbReference>
<evidence type="ECO:0000256" key="6">
    <source>
        <dbReference type="SAM" id="Phobius"/>
    </source>
</evidence>
<keyword evidence="3 6" id="KW-0812">Transmembrane</keyword>
<dbReference type="CDD" id="cd12082">
    <property type="entry name" value="MATE_like"/>
    <property type="match status" value="1"/>
</dbReference>
<feature type="transmembrane region" description="Helical" evidence="6">
    <location>
        <begin position="47"/>
        <end position="72"/>
    </location>
</feature>
<dbReference type="PANTHER" id="PTHR30250:SF26">
    <property type="entry name" value="PSMA PROTEIN"/>
    <property type="match status" value="1"/>
</dbReference>
<feature type="transmembrane region" description="Helical" evidence="6">
    <location>
        <begin position="378"/>
        <end position="397"/>
    </location>
</feature>
<dbReference type="RefSeq" id="WP_078930628.1">
    <property type="nucleotide sequence ID" value="NZ_FUXC01000004.1"/>
</dbReference>
<feature type="transmembrane region" description="Helical" evidence="6">
    <location>
        <begin position="160"/>
        <end position="182"/>
    </location>
</feature>
<feature type="transmembrane region" description="Helical" evidence="6">
    <location>
        <begin position="467"/>
        <end position="488"/>
    </location>
</feature>
<accession>A0A1T4MJ49</accession>
<feature type="transmembrane region" description="Helical" evidence="6">
    <location>
        <begin position="440"/>
        <end position="461"/>
    </location>
</feature>
<reference evidence="7 8" key="1">
    <citation type="submission" date="2017-02" db="EMBL/GenBank/DDBJ databases">
        <authorList>
            <person name="Peterson S.W."/>
        </authorList>
    </citation>
    <scope>NUCLEOTIDE SEQUENCE [LARGE SCALE GENOMIC DNA]</scope>
    <source>
        <strain evidence="7 8">ATCC BAA-909</strain>
    </source>
</reference>
<feature type="transmembrane region" description="Helical" evidence="6">
    <location>
        <begin position="188"/>
        <end position="209"/>
    </location>
</feature>
<keyword evidence="2" id="KW-1003">Cell membrane</keyword>
<dbReference type="STRING" id="225004.SAMN02745152_00872"/>
<keyword evidence="5 6" id="KW-0472">Membrane</keyword>
<feature type="transmembrane region" description="Helical" evidence="6">
    <location>
        <begin position="21"/>
        <end position="41"/>
    </location>
</feature>
<feature type="transmembrane region" description="Helical" evidence="6">
    <location>
        <begin position="317"/>
        <end position="338"/>
    </location>
</feature>
<feature type="transmembrane region" description="Helical" evidence="6">
    <location>
        <begin position="344"/>
        <end position="366"/>
    </location>
</feature>
<name>A0A1T4MJ49_9SPIR</name>
<dbReference type="OrthoDB" id="5365632at2"/>
<comment type="subcellular location">
    <subcellularLocation>
        <location evidence="1">Cell membrane</location>
        <topology evidence="1">Multi-pass membrane protein</topology>
    </subcellularLocation>
</comment>
<dbReference type="PANTHER" id="PTHR30250">
    <property type="entry name" value="PST FAMILY PREDICTED COLANIC ACID TRANSPORTER"/>
    <property type="match status" value="1"/>
</dbReference>
<evidence type="ECO:0000256" key="4">
    <source>
        <dbReference type="ARBA" id="ARBA00022989"/>
    </source>
</evidence>
<dbReference type="Proteomes" id="UP000190395">
    <property type="component" value="Unassembled WGS sequence"/>
</dbReference>
<dbReference type="EMBL" id="FUXC01000004">
    <property type="protein sequence ID" value="SJZ66865.1"/>
    <property type="molecule type" value="Genomic_DNA"/>
</dbReference>
<evidence type="ECO:0000256" key="1">
    <source>
        <dbReference type="ARBA" id="ARBA00004651"/>
    </source>
</evidence>
<keyword evidence="8" id="KW-1185">Reference proteome</keyword>
<keyword evidence="4 6" id="KW-1133">Transmembrane helix</keyword>
<evidence type="ECO:0000256" key="2">
    <source>
        <dbReference type="ARBA" id="ARBA00022475"/>
    </source>
</evidence>
<feature type="transmembrane region" description="Helical" evidence="6">
    <location>
        <begin position="84"/>
        <end position="105"/>
    </location>
</feature>
<protein>
    <submittedName>
        <fullName evidence="7">Membrane protein involved in the export of O-antigen and teichoic acid</fullName>
    </submittedName>
</protein>
<evidence type="ECO:0000313" key="7">
    <source>
        <dbReference type="EMBL" id="SJZ66865.1"/>
    </source>
</evidence>
<dbReference type="GeneID" id="303367130"/>
<evidence type="ECO:0000313" key="8">
    <source>
        <dbReference type="Proteomes" id="UP000190395"/>
    </source>
</evidence>
<sequence length="512" mass="58085">MEDQNRNKRIAKNTLFLYGRMIFVMLVSLYTVRVIMANLGIADYGTYNIVGGVVVLFTFITNSSSAATVRYLNFALGENNSNKAHKVFCVSVITHFFVALLVLLLSETAGLWYVNNILVVPEGRLKAANICYQFSIFTTLLGIMNIPYHASVVAHERMSFFALMSIFDCVGKLIIAFGLSIYPYDKLIGYGIFLSIVALLNFLMFRFFVRHNFSICHFKITKDKEIFGELLSFSGWSLLSSFGSVCTTQGLNMILNSFFGVIVNAAMGTANQVNNAVYQLVSSFQTAFEPQIIKSYAAGDREYLLGLIQKTSKFSFYLLWFFVLPLGLNVDIVLKIWLKTVPEYAPVFIRLILIYSLIDAICGPLWMVSYAIGNIRNYQIVAVCMSLITVPLAWVLFKLGLPPYWVIILRLFNNVSFSIYRLFYLKVRMDFPILNFVKKIILPVCLVSIFTFVVSYVAFYFTAFNVVVQFFVSCTVTVLANVFAMYSIGCNKTERDYALSLVKKAMRKVKHK</sequence>
<feature type="transmembrane region" description="Helical" evidence="6">
    <location>
        <begin position="403"/>
        <end position="420"/>
    </location>
</feature>
<dbReference type="AlphaFoldDB" id="A0A1T4MJ49"/>
<proteinExistence type="predicted"/>
<evidence type="ECO:0000256" key="3">
    <source>
        <dbReference type="ARBA" id="ARBA00022692"/>
    </source>
</evidence>
<feature type="transmembrane region" description="Helical" evidence="6">
    <location>
        <begin position="125"/>
        <end position="148"/>
    </location>
</feature>
<dbReference type="GO" id="GO:0005886">
    <property type="term" value="C:plasma membrane"/>
    <property type="evidence" value="ECO:0007669"/>
    <property type="project" value="UniProtKB-SubCell"/>
</dbReference>
<evidence type="ECO:0000256" key="5">
    <source>
        <dbReference type="ARBA" id="ARBA00023136"/>
    </source>
</evidence>
<organism evidence="7 8">
    <name type="scientific">Treponema berlinense</name>
    <dbReference type="NCBI Taxonomy" id="225004"/>
    <lineage>
        <taxon>Bacteria</taxon>
        <taxon>Pseudomonadati</taxon>
        <taxon>Spirochaetota</taxon>
        <taxon>Spirochaetia</taxon>
        <taxon>Spirochaetales</taxon>
        <taxon>Treponemataceae</taxon>
        <taxon>Treponema</taxon>
    </lineage>
</organism>